<feature type="domain" description="Spore germination GerAC-like C-terminal" evidence="8">
    <location>
        <begin position="221"/>
        <end position="384"/>
    </location>
</feature>
<dbReference type="Pfam" id="PF25198">
    <property type="entry name" value="Spore_GerAC_N"/>
    <property type="match status" value="1"/>
</dbReference>
<keyword evidence="6" id="KW-0564">Palmitate</keyword>
<dbReference type="AlphaFoldDB" id="M8DIU3"/>
<keyword evidence="3" id="KW-0309">Germination</keyword>
<dbReference type="GO" id="GO:0016020">
    <property type="term" value="C:membrane"/>
    <property type="evidence" value="ECO:0007669"/>
    <property type="project" value="UniProtKB-SubCell"/>
</dbReference>
<organism evidence="10 11">
    <name type="scientific">Brevibacillus borstelensis AK1</name>
    <dbReference type="NCBI Taxonomy" id="1300222"/>
    <lineage>
        <taxon>Bacteria</taxon>
        <taxon>Bacillati</taxon>
        <taxon>Bacillota</taxon>
        <taxon>Bacilli</taxon>
        <taxon>Bacillales</taxon>
        <taxon>Paenibacillaceae</taxon>
        <taxon>Brevibacillus</taxon>
    </lineage>
</organism>
<dbReference type="InterPro" id="IPR057336">
    <property type="entry name" value="GerAC_N"/>
</dbReference>
<dbReference type="PATRIC" id="fig|1300222.3.peg.1033"/>
<evidence type="ECO:0000256" key="6">
    <source>
        <dbReference type="ARBA" id="ARBA00023139"/>
    </source>
</evidence>
<evidence type="ECO:0000313" key="11">
    <source>
        <dbReference type="Proteomes" id="UP000012081"/>
    </source>
</evidence>
<dbReference type="EMBL" id="APBN01000002">
    <property type="protein sequence ID" value="EMT53352.1"/>
    <property type="molecule type" value="Genomic_DNA"/>
</dbReference>
<dbReference type="GO" id="GO:0009847">
    <property type="term" value="P:spore germination"/>
    <property type="evidence" value="ECO:0007669"/>
    <property type="project" value="InterPro"/>
</dbReference>
<reference evidence="10 11" key="1">
    <citation type="submission" date="2013-03" db="EMBL/GenBank/DDBJ databases">
        <title>Assembly of a new bacterial strain Brevibacillus borstelensis AK1.</title>
        <authorList>
            <person name="Rajan I."/>
            <person name="PoliReddy D."/>
            <person name="Sugumar T."/>
            <person name="Rathinam K."/>
            <person name="Alqarawi S."/>
            <person name="Khalil A.B."/>
            <person name="Sivakumar N."/>
        </authorList>
    </citation>
    <scope>NUCLEOTIDE SEQUENCE [LARGE SCALE GENOMIC DNA]</scope>
    <source>
        <strain evidence="10 11">AK1</strain>
    </source>
</reference>
<comment type="subcellular location">
    <subcellularLocation>
        <location evidence="1">Membrane</location>
        <topology evidence="1">Lipid-anchor</topology>
    </subcellularLocation>
</comment>
<evidence type="ECO:0000256" key="4">
    <source>
        <dbReference type="ARBA" id="ARBA00022729"/>
    </source>
</evidence>
<evidence type="ECO:0000256" key="1">
    <source>
        <dbReference type="ARBA" id="ARBA00004635"/>
    </source>
</evidence>
<comment type="similarity">
    <text evidence="2">Belongs to the GerABKC lipoprotein family.</text>
</comment>
<dbReference type="Proteomes" id="UP000012081">
    <property type="component" value="Unassembled WGS sequence"/>
</dbReference>
<dbReference type="PANTHER" id="PTHR35789:SF1">
    <property type="entry name" value="SPORE GERMINATION PROTEIN B3"/>
    <property type="match status" value="1"/>
</dbReference>
<protein>
    <submittedName>
        <fullName evidence="10">Ger(X)C family germination protein</fullName>
    </submittedName>
</protein>
<keyword evidence="7" id="KW-0449">Lipoprotein</keyword>
<evidence type="ECO:0000256" key="2">
    <source>
        <dbReference type="ARBA" id="ARBA00007886"/>
    </source>
</evidence>
<evidence type="ECO:0000313" key="10">
    <source>
        <dbReference type="EMBL" id="EMT53352.1"/>
    </source>
</evidence>
<evidence type="ECO:0000256" key="5">
    <source>
        <dbReference type="ARBA" id="ARBA00023136"/>
    </source>
</evidence>
<evidence type="ECO:0000259" key="8">
    <source>
        <dbReference type="Pfam" id="PF05504"/>
    </source>
</evidence>
<evidence type="ECO:0000256" key="7">
    <source>
        <dbReference type="ARBA" id="ARBA00023288"/>
    </source>
</evidence>
<feature type="domain" description="Spore germination protein N-terminal" evidence="9">
    <location>
        <begin position="16"/>
        <end position="194"/>
    </location>
</feature>
<accession>M8DIU3</accession>
<keyword evidence="4" id="KW-0732">Signal</keyword>
<name>M8DIU3_9BACL</name>
<dbReference type="InterPro" id="IPR038501">
    <property type="entry name" value="Spore_GerAC_C_sf"/>
</dbReference>
<keyword evidence="5" id="KW-0472">Membrane</keyword>
<evidence type="ECO:0000259" key="9">
    <source>
        <dbReference type="Pfam" id="PF25198"/>
    </source>
</evidence>
<sequence length="401" mass="44141">MILCMALLLLTGCWNNRELGTLAIVTAIGLDKGKNQNEHVFSFQVVNPSAVISGTVGQGDENMGPVTVYTETGETLFEAARKASQKAPRRLFFSHVRYIMIGEQLARQGINGVLDSFERSNEIRLTARLVIAKGRTAQEVLAIVTPMEKIPATAGVGALEFSEELWGESIKIEFDDVIRAIGNPGREPMISAVELLGNPRAGQRVENIQLTKPDVIEKIGGIGAFRTGKLVGWLEGEQARGVNWLHGSLKSSVLMVDCDGKKDQVGIEITRSKTDIQGKVVQGKPQITVTITEEASIADVKCAIHLSSPAVIYELANKLEDKTMLQIMSAVKAAQQYKTDIFGFGEVIRRADPKAWGHLKLDWPDRFSQLPVEVKVKAFIHQPGMITEPYLLKRDKKVRNE</sequence>
<dbReference type="STRING" id="1300222.I532_05050"/>
<dbReference type="InterPro" id="IPR046953">
    <property type="entry name" value="Spore_GerAC-like_C"/>
</dbReference>
<dbReference type="Pfam" id="PF05504">
    <property type="entry name" value="Spore_GerAC"/>
    <property type="match status" value="1"/>
</dbReference>
<gene>
    <name evidence="10" type="ORF">I532_05050</name>
</gene>
<evidence type="ECO:0000256" key="3">
    <source>
        <dbReference type="ARBA" id="ARBA00022544"/>
    </source>
</evidence>
<comment type="caution">
    <text evidence="10">The sequence shown here is derived from an EMBL/GenBank/DDBJ whole genome shotgun (WGS) entry which is preliminary data.</text>
</comment>
<dbReference type="InterPro" id="IPR008844">
    <property type="entry name" value="Spore_GerAC-like"/>
</dbReference>
<dbReference type="PANTHER" id="PTHR35789">
    <property type="entry name" value="SPORE GERMINATION PROTEIN B3"/>
    <property type="match status" value="1"/>
</dbReference>
<proteinExistence type="inferred from homology"/>
<keyword evidence="11" id="KW-1185">Reference proteome</keyword>
<dbReference type="Gene3D" id="3.30.300.210">
    <property type="entry name" value="Nutrient germinant receptor protein C, domain 3"/>
    <property type="match status" value="1"/>
</dbReference>
<dbReference type="NCBIfam" id="TIGR02887">
    <property type="entry name" value="spore_ger_x_C"/>
    <property type="match status" value="1"/>
</dbReference>